<evidence type="ECO:0000313" key="1">
    <source>
        <dbReference type="EMBL" id="KUK16795.1"/>
    </source>
</evidence>
<evidence type="ECO:0000313" key="2">
    <source>
        <dbReference type="Proteomes" id="UP000053911"/>
    </source>
</evidence>
<organism evidence="1 2">
    <name type="scientific">Thermococcus sibiricus</name>
    <dbReference type="NCBI Taxonomy" id="172049"/>
    <lineage>
        <taxon>Archaea</taxon>
        <taxon>Methanobacteriati</taxon>
        <taxon>Methanobacteriota</taxon>
        <taxon>Thermococci</taxon>
        <taxon>Thermococcales</taxon>
        <taxon>Thermococcaceae</taxon>
        <taxon>Thermococcus</taxon>
    </lineage>
</organism>
<dbReference type="GeneID" id="8096504"/>
<dbReference type="Proteomes" id="UP000053911">
    <property type="component" value="Unassembled WGS sequence"/>
</dbReference>
<dbReference type="EMBL" id="LGFD01000062">
    <property type="protein sequence ID" value="KUK16795.1"/>
    <property type="molecule type" value="Genomic_DNA"/>
</dbReference>
<gene>
    <name evidence="1" type="ORF">XD54_1916</name>
</gene>
<dbReference type="RefSeq" id="WP_015849765.1">
    <property type="nucleotide sequence ID" value="NZ_LGFD01000062.1"/>
</dbReference>
<accession>A0A117L0V1</accession>
<sequence>MKEMKLLGRDKRVLAMLSAFAFLLVNAALAVPVINLNVQNIGEGSAPVTSPVDNGNIKFLLNSTNPDYITGVEVSFDKDVSAGSTIYVKLYDSSSNLLAVGSYTPSVDLPMNTALPINFPTQVQISQVENVAVVVQGP</sequence>
<dbReference type="OMA" id="ANANVNW"/>
<name>A0A117L0V1_9EURY</name>
<dbReference type="PATRIC" id="fig|172049.5.peg.25"/>
<comment type="caution">
    <text evidence="1">The sequence shown here is derived from an EMBL/GenBank/DDBJ whole genome shotgun (WGS) entry which is preliminary data.</text>
</comment>
<reference evidence="2" key="1">
    <citation type="journal article" date="2015" name="MBio">
        <title>Genome-Resolved Metagenomic Analysis Reveals Roles for Candidate Phyla and Other Microbial Community Members in Biogeochemical Transformations in Oil Reservoirs.</title>
        <authorList>
            <person name="Hu P."/>
            <person name="Tom L."/>
            <person name="Singh A."/>
            <person name="Thomas B.C."/>
            <person name="Baker B.J."/>
            <person name="Piceno Y.M."/>
            <person name="Andersen G.L."/>
            <person name="Banfield J.F."/>
        </authorList>
    </citation>
    <scope>NUCLEOTIDE SEQUENCE [LARGE SCALE GENOMIC DNA]</scope>
</reference>
<proteinExistence type="predicted"/>
<dbReference type="AlphaFoldDB" id="A0A117L0V1"/>
<protein>
    <submittedName>
        <fullName evidence="1">Uncharacterized protein</fullName>
    </submittedName>
</protein>